<dbReference type="InterPro" id="IPR002401">
    <property type="entry name" value="Cyt_P450_E_grp-I"/>
</dbReference>
<dbReference type="InterPro" id="IPR036396">
    <property type="entry name" value="Cyt_P450_sf"/>
</dbReference>
<dbReference type="PROSITE" id="PS00086">
    <property type="entry name" value="CYTOCHROME_P450"/>
    <property type="match status" value="1"/>
</dbReference>
<dbReference type="InterPro" id="IPR017972">
    <property type="entry name" value="Cyt_P450_CS"/>
</dbReference>
<comment type="similarity">
    <text evidence="2 7">Belongs to the cytochrome P450 family.</text>
</comment>
<organism evidence="8 9">
    <name type="scientific">Cordyceps javanica</name>
    <dbReference type="NCBI Taxonomy" id="43265"/>
    <lineage>
        <taxon>Eukaryota</taxon>
        <taxon>Fungi</taxon>
        <taxon>Dikarya</taxon>
        <taxon>Ascomycota</taxon>
        <taxon>Pezizomycotina</taxon>
        <taxon>Sordariomycetes</taxon>
        <taxon>Hypocreomycetidae</taxon>
        <taxon>Hypocreales</taxon>
        <taxon>Cordycipitaceae</taxon>
        <taxon>Cordyceps</taxon>
    </lineage>
</organism>
<keyword evidence="7" id="KW-0503">Monooxygenase</keyword>
<dbReference type="OrthoDB" id="1470350at2759"/>
<dbReference type="GO" id="GO:0020037">
    <property type="term" value="F:heme binding"/>
    <property type="evidence" value="ECO:0007669"/>
    <property type="project" value="InterPro"/>
</dbReference>
<evidence type="ECO:0000256" key="6">
    <source>
        <dbReference type="PIRSR" id="PIRSR602401-1"/>
    </source>
</evidence>
<dbReference type="PANTHER" id="PTHR24305:SF210">
    <property type="entry name" value="CYTOCHROME P450 MONOOXYGENASE ASQL-RELATED"/>
    <property type="match status" value="1"/>
</dbReference>
<evidence type="ECO:0000256" key="4">
    <source>
        <dbReference type="ARBA" id="ARBA00022723"/>
    </source>
</evidence>
<dbReference type="InterPro" id="IPR050121">
    <property type="entry name" value="Cytochrome_P450_monoxygenase"/>
</dbReference>
<dbReference type="PANTHER" id="PTHR24305">
    <property type="entry name" value="CYTOCHROME P450"/>
    <property type="match status" value="1"/>
</dbReference>
<dbReference type="PRINTS" id="PR00385">
    <property type="entry name" value="P450"/>
</dbReference>
<feature type="binding site" description="axial binding residue" evidence="6">
    <location>
        <position position="385"/>
    </location>
    <ligand>
        <name>heme</name>
        <dbReference type="ChEBI" id="CHEBI:30413"/>
    </ligand>
    <ligandPart>
        <name>Fe</name>
        <dbReference type="ChEBI" id="CHEBI:18248"/>
    </ligandPart>
</feature>
<keyword evidence="7" id="KW-0560">Oxidoreductase</keyword>
<dbReference type="STRING" id="43265.A0A545VZK5"/>
<comment type="caution">
    <text evidence="8">The sequence shown here is derived from an EMBL/GenBank/DDBJ whole genome shotgun (WGS) entry which is preliminary data.</text>
</comment>
<evidence type="ECO:0000256" key="5">
    <source>
        <dbReference type="ARBA" id="ARBA00023004"/>
    </source>
</evidence>
<comment type="cofactor">
    <cofactor evidence="1 6">
        <name>heme</name>
        <dbReference type="ChEBI" id="CHEBI:30413"/>
    </cofactor>
</comment>
<dbReference type="GO" id="GO:0004497">
    <property type="term" value="F:monooxygenase activity"/>
    <property type="evidence" value="ECO:0007669"/>
    <property type="project" value="UniProtKB-KW"/>
</dbReference>
<dbReference type="AlphaFoldDB" id="A0A545VZK5"/>
<keyword evidence="9" id="KW-1185">Reference proteome</keyword>
<keyword evidence="3 6" id="KW-0349">Heme</keyword>
<sequence>MFIMCQDAVPTRFSIGDVVRIAPNELVFITPEAYTDIYTSSLNGRPAFVKSDMLDMGEKYEGLASERDIDKHRAARKQLAPAFSPRALREYQPKVHEQVDQFLSKLEEIPADKTGFNIVPWFERIATDLGGLIAVNHHFNNVRDGKNHAILESILGVGKWTTVRVVFRRFPLISWMSFLLLPPKLAFSYIRAHRLSTKLIEQRVEARHEQKQLDYLAQFVPENDILPPKEFLVSQVGHLVFDHFEASSVLSAIFYFLTTHDGVMSKLQNELRQKFQKLDDMTDDALREVDWLHAVIEETLRIHTNVPYGLPRISPGYTIDGNYVPKGCVVSTSAYATTHSSRYFQQPYSFRPERWLPSTHPDYDPIFDTDARSAFRPFSIGSRNCIGQAMAYIVLRVITAKLCWRFDCALANRDEVSWDRDLRVYMVWEKPPLKARIAVASPKA</sequence>
<evidence type="ECO:0000256" key="3">
    <source>
        <dbReference type="ARBA" id="ARBA00022617"/>
    </source>
</evidence>
<dbReference type="SUPFAM" id="SSF48264">
    <property type="entry name" value="Cytochrome P450"/>
    <property type="match status" value="1"/>
</dbReference>
<proteinExistence type="inferred from homology"/>
<dbReference type="CDD" id="cd11058">
    <property type="entry name" value="CYP60B-like"/>
    <property type="match status" value="1"/>
</dbReference>
<keyword evidence="4 6" id="KW-0479">Metal-binding</keyword>
<evidence type="ECO:0000313" key="9">
    <source>
        <dbReference type="Proteomes" id="UP000315783"/>
    </source>
</evidence>
<dbReference type="EMBL" id="SPUK01000007">
    <property type="protein sequence ID" value="TQV95677.1"/>
    <property type="molecule type" value="Genomic_DNA"/>
</dbReference>
<evidence type="ECO:0000256" key="7">
    <source>
        <dbReference type="RuleBase" id="RU000461"/>
    </source>
</evidence>
<dbReference type="GO" id="GO:0005506">
    <property type="term" value="F:iron ion binding"/>
    <property type="evidence" value="ECO:0007669"/>
    <property type="project" value="InterPro"/>
</dbReference>
<dbReference type="GO" id="GO:0016705">
    <property type="term" value="F:oxidoreductase activity, acting on paired donors, with incorporation or reduction of molecular oxygen"/>
    <property type="evidence" value="ECO:0007669"/>
    <property type="project" value="InterPro"/>
</dbReference>
<reference evidence="8 9" key="1">
    <citation type="journal article" date="2019" name="Appl. Microbiol. Biotechnol.">
        <title>Genome sequence of Isaria javanica and comparative genome analysis insights into family S53 peptidase evolution in fungal entomopathogens.</title>
        <authorList>
            <person name="Lin R."/>
            <person name="Zhang X."/>
            <person name="Xin B."/>
            <person name="Zou M."/>
            <person name="Gao Y."/>
            <person name="Qin F."/>
            <person name="Hu Q."/>
            <person name="Xie B."/>
            <person name="Cheng X."/>
        </authorList>
    </citation>
    <scope>NUCLEOTIDE SEQUENCE [LARGE SCALE GENOMIC DNA]</scope>
    <source>
        <strain evidence="8 9">IJ1G</strain>
    </source>
</reference>
<gene>
    <name evidence="8" type="ORF">IF1G_05506</name>
</gene>
<dbReference type="Gene3D" id="1.10.630.10">
    <property type="entry name" value="Cytochrome P450"/>
    <property type="match status" value="1"/>
</dbReference>
<evidence type="ECO:0000313" key="8">
    <source>
        <dbReference type="EMBL" id="TQV95677.1"/>
    </source>
</evidence>
<dbReference type="PRINTS" id="PR00463">
    <property type="entry name" value="EP450I"/>
</dbReference>
<protein>
    <submittedName>
        <fullName evidence="8">Cytochrome P450</fullName>
    </submittedName>
</protein>
<keyword evidence="5 6" id="KW-0408">Iron</keyword>
<accession>A0A545VZK5</accession>
<name>A0A545VZK5_9HYPO</name>
<dbReference type="Proteomes" id="UP000315783">
    <property type="component" value="Unassembled WGS sequence"/>
</dbReference>
<evidence type="ECO:0000256" key="1">
    <source>
        <dbReference type="ARBA" id="ARBA00001971"/>
    </source>
</evidence>
<evidence type="ECO:0000256" key="2">
    <source>
        <dbReference type="ARBA" id="ARBA00010617"/>
    </source>
</evidence>
<dbReference type="Pfam" id="PF00067">
    <property type="entry name" value="p450"/>
    <property type="match status" value="1"/>
</dbReference>
<dbReference type="InterPro" id="IPR001128">
    <property type="entry name" value="Cyt_P450"/>
</dbReference>